<feature type="transmembrane region" description="Helical" evidence="16">
    <location>
        <begin position="510"/>
        <end position="528"/>
    </location>
</feature>
<comment type="caution">
    <text evidence="18">The sequence shown here is derived from an EMBL/GenBank/DDBJ whole genome shotgun (WGS) entry which is preliminary data.</text>
</comment>
<dbReference type="PANTHER" id="PTHR43185">
    <property type="entry name" value="FERROUS IRON TRANSPORT PROTEIN B"/>
    <property type="match status" value="1"/>
</dbReference>
<evidence type="ECO:0000256" key="7">
    <source>
        <dbReference type="ARBA" id="ARBA00022741"/>
    </source>
</evidence>
<dbReference type="CDD" id="cd01879">
    <property type="entry name" value="FeoB"/>
    <property type="match status" value="1"/>
</dbReference>
<keyword evidence="3 16" id="KW-0813">Transport</keyword>
<feature type="binding site" evidence="14">
    <location>
        <begin position="55"/>
        <end position="58"/>
    </location>
    <ligand>
        <name>GTP</name>
        <dbReference type="ChEBI" id="CHEBI:37565"/>
        <label>1</label>
    </ligand>
</feature>
<comment type="function">
    <text evidence="1 16">Probable transporter of a GTP-driven Fe(2+) uptake system.</text>
</comment>
<evidence type="ECO:0000256" key="14">
    <source>
        <dbReference type="PIRSR" id="PIRSR603373-1"/>
    </source>
</evidence>
<keyword evidence="15" id="KW-0479">Metal-binding</keyword>
<evidence type="ECO:0000313" key="19">
    <source>
        <dbReference type="Proteomes" id="UP000186905"/>
    </source>
</evidence>
<dbReference type="InterPro" id="IPR050860">
    <property type="entry name" value="FeoB_GTPase"/>
</dbReference>
<gene>
    <name evidence="18" type="ORF">BIT28_20595</name>
</gene>
<dbReference type="RefSeq" id="WP_075768311.1">
    <property type="nucleotide sequence ID" value="NZ_MJIL01000101.1"/>
</dbReference>
<sequence>MQYNILTVGNPNSGKTTLFNGLTGAKQQVGNWAGVTVEKKTGNYQCAGDDFALTDLPGIYNLDSANDANSLDEAIASRAILTMPADVIINVVDASCLERSLYMTLQLRELGRTMIVVLNKMDVLQRQRQVLDIKALEKNLGCPVLSLSANNLKQVQEFKTQLHKMLAQGIAVNDLSLNYGDQFETAIGELESMFGSETLNVRAQAIRVLENDTLVINGLSENEKNKACNIRNKLMVDVDPDIQVADVRYTYLHQLCQKVRRQEGKLSRSLSDKIDRVLLHRAFGIPFFFIVMYLMFMFSINIGSSFIDFFDISAGALLVDGGHYLLDDHLPVWLVTIIADGIGGGIQTVATFIPVIACLYLFLAVLESSGYMARAAFVLDKVMQKVGLPGKAFVPLVLGFGCNVPSIMATRTLEQERERKLAAAMAPFMSCGARLPVYALFAAAFFPESGQNVVFALYLLGILAAVMTGMILRSTLYPGTSDSFIMEMPDYELPTMRNVGIKTWQKLKKFVLGAGKTIVVVVACLSFFNSLGADGSFGNEDTENSVLSKAAQVVTPVLAPIGVKEDNWPATVGIITGIFAKEAVVGTLNSLYAPSEGEEGGEYDLLASLQEAVETIPANLADLSYSDPLGIEVGELNDLDTVAEDQGVETSVFGNIQHHFVSSAAAMAYLVFILLYTPCAAAMGAYVREFGQKFSAFIAGWTMLLAYTFATVVYQVAHFAEHPATSMLWIGFFALINIGLYILFKRQGQKQPEEVLAL</sequence>
<dbReference type="Proteomes" id="UP000186905">
    <property type="component" value="Unassembled WGS sequence"/>
</dbReference>
<feature type="binding site" evidence="15">
    <location>
        <position position="21"/>
    </location>
    <ligand>
        <name>Mg(2+)</name>
        <dbReference type="ChEBI" id="CHEBI:18420"/>
        <label>2</label>
    </ligand>
</feature>
<dbReference type="InterPro" id="IPR041069">
    <property type="entry name" value="FeoB_Cyto"/>
</dbReference>
<feature type="transmembrane region" description="Helical" evidence="16">
    <location>
        <begin position="452"/>
        <end position="472"/>
    </location>
</feature>
<keyword evidence="7 14" id="KW-0547">Nucleotide-binding</keyword>
<evidence type="ECO:0000256" key="8">
    <source>
        <dbReference type="ARBA" id="ARBA00022989"/>
    </source>
</evidence>
<feature type="binding site" evidence="14">
    <location>
        <begin position="119"/>
        <end position="122"/>
    </location>
    <ligand>
        <name>GTP</name>
        <dbReference type="ChEBI" id="CHEBI:37565"/>
        <label>1</label>
    </ligand>
</feature>
<dbReference type="NCBIfam" id="TIGR00231">
    <property type="entry name" value="small_GTP"/>
    <property type="match status" value="1"/>
</dbReference>
<feature type="binding site" evidence="15">
    <location>
        <position position="23"/>
    </location>
    <ligand>
        <name>Mg(2+)</name>
        <dbReference type="ChEBI" id="CHEBI:18420"/>
        <label>2</label>
    </ligand>
</feature>
<feature type="transmembrane region" description="Helical" evidence="16">
    <location>
        <begin position="333"/>
        <end position="363"/>
    </location>
</feature>
<keyword evidence="6 16" id="KW-0812">Transmembrane</keyword>
<dbReference type="OrthoDB" id="9809127at2"/>
<name>A0A1Q9G617_9GAMM</name>
<dbReference type="AlphaFoldDB" id="A0A1Q9G617"/>
<dbReference type="Pfam" id="PF02421">
    <property type="entry name" value="FeoB_N"/>
    <property type="match status" value="1"/>
</dbReference>
<dbReference type="EMBL" id="MJIL01000101">
    <property type="protein sequence ID" value="OLQ69382.1"/>
    <property type="molecule type" value="Genomic_DNA"/>
</dbReference>
<keyword evidence="8 16" id="KW-1133">Transmembrane helix</keyword>
<accession>A0A1Q9G617</accession>
<dbReference type="PANTHER" id="PTHR43185:SF1">
    <property type="entry name" value="FE(2+) TRANSPORTER FEOB"/>
    <property type="match status" value="1"/>
</dbReference>
<dbReference type="GO" id="GO:0015093">
    <property type="term" value="F:ferrous iron transmembrane transporter activity"/>
    <property type="evidence" value="ECO:0007669"/>
    <property type="project" value="UniProtKB-UniRule"/>
</dbReference>
<feature type="transmembrane region" description="Helical" evidence="16">
    <location>
        <begin position="694"/>
        <end position="714"/>
    </location>
</feature>
<dbReference type="InterPro" id="IPR003373">
    <property type="entry name" value="Fe2_transport_prot-B"/>
</dbReference>
<evidence type="ECO:0000256" key="10">
    <source>
        <dbReference type="ARBA" id="ARBA00023065"/>
    </source>
</evidence>
<dbReference type="InterPro" id="IPR011642">
    <property type="entry name" value="Gate_dom"/>
</dbReference>
<dbReference type="SUPFAM" id="SSF52540">
    <property type="entry name" value="P-loop containing nucleoside triphosphate hydrolases"/>
    <property type="match status" value="1"/>
</dbReference>
<keyword evidence="9 16" id="KW-0408">Iron</keyword>
<evidence type="ECO:0000256" key="4">
    <source>
        <dbReference type="ARBA" id="ARBA00022475"/>
    </source>
</evidence>
<evidence type="ECO:0000256" key="11">
    <source>
        <dbReference type="ARBA" id="ARBA00023134"/>
    </source>
</evidence>
<dbReference type="Gene3D" id="3.40.50.300">
    <property type="entry name" value="P-loop containing nucleotide triphosphate hydrolases"/>
    <property type="match status" value="1"/>
</dbReference>
<dbReference type="Pfam" id="PF17910">
    <property type="entry name" value="FeoB_Cyto"/>
    <property type="match status" value="1"/>
</dbReference>
<evidence type="ECO:0000256" key="13">
    <source>
        <dbReference type="NCBIfam" id="TIGR00437"/>
    </source>
</evidence>
<evidence type="ECO:0000256" key="1">
    <source>
        <dbReference type="ARBA" id="ARBA00003926"/>
    </source>
</evidence>
<dbReference type="Pfam" id="PF07670">
    <property type="entry name" value="Gate"/>
    <property type="match status" value="2"/>
</dbReference>
<feature type="binding site" evidence="14">
    <location>
        <begin position="34"/>
        <end position="38"/>
    </location>
    <ligand>
        <name>GTP</name>
        <dbReference type="ChEBI" id="CHEBI:37565"/>
        <label>1</label>
    </ligand>
</feature>
<dbReference type="GO" id="GO:0046872">
    <property type="term" value="F:metal ion binding"/>
    <property type="evidence" value="ECO:0007669"/>
    <property type="project" value="UniProtKB-KW"/>
</dbReference>
<keyword evidence="5 16" id="KW-0410">Iron transport</keyword>
<feature type="binding site" evidence="14">
    <location>
        <begin position="9"/>
        <end position="16"/>
    </location>
    <ligand>
        <name>GTP</name>
        <dbReference type="ChEBI" id="CHEBI:37565"/>
        <label>1</label>
    </ligand>
</feature>
<keyword evidence="15" id="KW-0460">Magnesium</keyword>
<dbReference type="Pfam" id="PF07664">
    <property type="entry name" value="FeoB_C"/>
    <property type="match status" value="1"/>
</dbReference>
<dbReference type="InterPro" id="IPR011640">
    <property type="entry name" value="Fe2_transport_prot_B_C"/>
</dbReference>
<evidence type="ECO:0000256" key="9">
    <source>
        <dbReference type="ARBA" id="ARBA00023004"/>
    </source>
</evidence>
<dbReference type="InterPro" id="IPR005225">
    <property type="entry name" value="Small_GTP-bd"/>
</dbReference>
<keyword evidence="11 14" id="KW-0342">GTP-binding</keyword>
<dbReference type="STRING" id="1903952.BIT28_20595"/>
<dbReference type="GO" id="GO:0005886">
    <property type="term" value="C:plasma membrane"/>
    <property type="evidence" value="ECO:0007669"/>
    <property type="project" value="UniProtKB-SubCell"/>
</dbReference>
<dbReference type="NCBIfam" id="TIGR00437">
    <property type="entry name" value="feoB"/>
    <property type="match status" value="1"/>
</dbReference>
<evidence type="ECO:0000256" key="16">
    <source>
        <dbReference type="RuleBase" id="RU362098"/>
    </source>
</evidence>
<comment type="similarity">
    <text evidence="16">Belongs to the TRAFAC class TrmE-Era-EngA-EngB-Septin-like GTPase superfamily. FeoB GTPase (TC 9.A.8) family.</text>
</comment>
<feature type="binding site" evidence="15">
    <location>
        <position position="20"/>
    </location>
    <ligand>
        <name>Mg(2+)</name>
        <dbReference type="ChEBI" id="CHEBI:18420"/>
        <label>2</label>
    </ligand>
</feature>
<dbReference type="Gene3D" id="1.10.287.1770">
    <property type="match status" value="1"/>
</dbReference>
<feature type="transmembrane region" description="Helical" evidence="16">
    <location>
        <begin position="726"/>
        <end position="744"/>
    </location>
</feature>
<feature type="transmembrane region" description="Helical" evidence="16">
    <location>
        <begin position="278"/>
        <end position="300"/>
    </location>
</feature>
<protein>
    <recommendedName>
        <fullName evidence="13 16">Ferrous iron transport protein B</fullName>
    </recommendedName>
</protein>
<feature type="transmembrane region" description="Helical" evidence="16">
    <location>
        <begin position="666"/>
        <end position="687"/>
    </location>
</feature>
<dbReference type="InterPro" id="IPR027417">
    <property type="entry name" value="P-loop_NTPase"/>
</dbReference>
<evidence type="ECO:0000259" key="17">
    <source>
        <dbReference type="PROSITE" id="PS51711"/>
    </source>
</evidence>
<evidence type="ECO:0000256" key="15">
    <source>
        <dbReference type="PIRSR" id="PIRSR603373-2"/>
    </source>
</evidence>
<feature type="domain" description="FeoB-type G" evidence="17">
    <location>
        <begin position="2"/>
        <end position="168"/>
    </location>
</feature>
<feature type="transmembrane region" description="Helical" evidence="16">
    <location>
        <begin position="421"/>
        <end position="446"/>
    </location>
</feature>
<evidence type="ECO:0000256" key="5">
    <source>
        <dbReference type="ARBA" id="ARBA00022496"/>
    </source>
</evidence>
<keyword evidence="10" id="KW-0406">Ion transport</keyword>
<dbReference type="FunFam" id="3.40.50.300:FF:001475">
    <property type="entry name" value="Ferrous iron transport protein B"/>
    <property type="match status" value="1"/>
</dbReference>
<evidence type="ECO:0000256" key="6">
    <source>
        <dbReference type="ARBA" id="ARBA00022692"/>
    </source>
</evidence>
<evidence type="ECO:0000256" key="12">
    <source>
        <dbReference type="ARBA" id="ARBA00023136"/>
    </source>
</evidence>
<evidence type="ECO:0000256" key="2">
    <source>
        <dbReference type="ARBA" id="ARBA00004651"/>
    </source>
</evidence>
<keyword evidence="19" id="KW-1185">Reference proteome</keyword>
<dbReference type="GO" id="GO:0005525">
    <property type="term" value="F:GTP binding"/>
    <property type="evidence" value="ECO:0007669"/>
    <property type="project" value="UniProtKB-KW"/>
</dbReference>
<feature type="binding site" evidence="15">
    <location>
        <position position="24"/>
    </location>
    <ligand>
        <name>Mg(2+)</name>
        <dbReference type="ChEBI" id="CHEBI:18420"/>
        <label>2</label>
    </ligand>
</feature>
<keyword evidence="4" id="KW-1003">Cell membrane</keyword>
<dbReference type="PROSITE" id="PS51711">
    <property type="entry name" value="G_FEOB"/>
    <property type="match status" value="1"/>
</dbReference>
<keyword evidence="12 16" id="KW-0472">Membrane</keyword>
<dbReference type="InterPro" id="IPR030389">
    <property type="entry name" value="G_FEOB_dom"/>
</dbReference>
<organism evidence="18 19">
    <name type="scientific">Photobacterium proteolyticum</name>
    <dbReference type="NCBI Taxonomy" id="1903952"/>
    <lineage>
        <taxon>Bacteria</taxon>
        <taxon>Pseudomonadati</taxon>
        <taxon>Pseudomonadota</taxon>
        <taxon>Gammaproteobacteria</taxon>
        <taxon>Vibrionales</taxon>
        <taxon>Vibrionaceae</taxon>
        <taxon>Photobacterium</taxon>
    </lineage>
</organism>
<proteinExistence type="inferred from homology"/>
<comment type="subcellular location">
    <subcellularLocation>
        <location evidence="16">Cell inner membrane</location>
        <topology evidence="16">Multi-pass membrane protein</topology>
    </subcellularLocation>
    <subcellularLocation>
        <location evidence="2">Cell membrane</location>
        <topology evidence="2">Multi-pass membrane protein</topology>
    </subcellularLocation>
</comment>
<evidence type="ECO:0000313" key="18">
    <source>
        <dbReference type="EMBL" id="OLQ69382.1"/>
    </source>
</evidence>
<evidence type="ECO:0000256" key="3">
    <source>
        <dbReference type="ARBA" id="ARBA00022448"/>
    </source>
</evidence>
<reference evidence="18 19" key="1">
    <citation type="submission" date="2016-09" db="EMBL/GenBank/DDBJ databases">
        <title>Photobacterium proteolyticum sp. nov. a protease producing bacterium isolated from ocean sediments of Laizhou Bay.</title>
        <authorList>
            <person name="Li Y."/>
        </authorList>
    </citation>
    <scope>NUCLEOTIDE SEQUENCE [LARGE SCALE GENOMIC DNA]</scope>
    <source>
        <strain evidence="18 19">13-12</strain>
    </source>
</reference>
<dbReference type="NCBIfam" id="NF007105">
    <property type="entry name" value="PRK09554.1"/>
    <property type="match status" value="1"/>
</dbReference>